<dbReference type="SUPFAM" id="SSF47175">
    <property type="entry name" value="Cytochromes"/>
    <property type="match status" value="1"/>
</dbReference>
<dbReference type="Proteomes" id="UP001214043">
    <property type="component" value="Chromosome"/>
</dbReference>
<evidence type="ECO:0000313" key="3">
    <source>
        <dbReference type="Proteomes" id="UP001214043"/>
    </source>
</evidence>
<organism evidence="2 3">
    <name type="scientific">Hyphococcus flavus</name>
    <dbReference type="NCBI Taxonomy" id="1866326"/>
    <lineage>
        <taxon>Bacteria</taxon>
        <taxon>Pseudomonadati</taxon>
        <taxon>Pseudomonadota</taxon>
        <taxon>Alphaproteobacteria</taxon>
        <taxon>Parvularculales</taxon>
        <taxon>Parvularculaceae</taxon>
        <taxon>Hyphococcus</taxon>
    </lineage>
</organism>
<dbReference type="Pfam" id="PF01322">
    <property type="entry name" value="Cytochrom_C_2"/>
    <property type="match status" value="1"/>
</dbReference>
<feature type="chain" id="PRO_5042227344" evidence="1">
    <location>
        <begin position="17"/>
        <end position="170"/>
    </location>
</feature>
<dbReference type="EMBL" id="CP118166">
    <property type="protein sequence ID" value="WDI30250.1"/>
    <property type="molecule type" value="Genomic_DNA"/>
</dbReference>
<name>A0AAF0CB87_9PROT</name>
<dbReference type="InterPro" id="IPR010980">
    <property type="entry name" value="Cyt_c/b562"/>
</dbReference>
<dbReference type="RefSeq" id="WP_274492045.1">
    <property type="nucleotide sequence ID" value="NZ_CP118166.1"/>
</dbReference>
<dbReference type="PROSITE" id="PS51009">
    <property type="entry name" value="CYTCII"/>
    <property type="match status" value="1"/>
</dbReference>
<feature type="signal peptide" evidence="1">
    <location>
        <begin position="1"/>
        <end position="16"/>
    </location>
</feature>
<proteinExistence type="predicted"/>
<keyword evidence="3" id="KW-1185">Reference proteome</keyword>
<keyword evidence="1" id="KW-0732">Signal</keyword>
<dbReference type="InterPro" id="IPR002321">
    <property type="entry name" value="Cyt_c_II"/>
</dbReference>
<protein>
    <submittedName>
        <fullName evidence="2">Cytochrome c</fullName>
    </submittedName>
</protein>
<dbReference type="GO" id="GO:0009055">
    <property type="term" value="F:electron transfer activity"/>
    <property type="evidence" value="ECO:0007669"/>
    <property type="project" value="InterPro"/>
</dbReference>
<dbReference type="Gene3D" id="1.20.120.10">
    <property type="entry name" value="Cytochrome c/b562"/>
    <property type="match status" value="1"/>
</dbReference>
<gene>
    <name evidence="2" type="ORF">PUV54_09785</name>
</gene>
<sequence length="170" mass="17313">MSSTSSAILKSLGAGAALVLIASCGGSGDSASNEQTGGPVDAAAQEIADTRHEAMEDIGGAFKTIRDQMNAGSPDMDAVRTAAAFIEEQSTQVGDWFPPETSPVLGVDTEALATIWEQPEEFASAVERFETAAAALNTAAQSGDADSLASAVQGIGGACKNCHDSFRVDD</sequence>
<dbReference type="GO" id="GO:0005506">
    <property type="term" value="F:iron ion binding"/>
    <property type="evidence" value="ECO:0007669"/>
    <property type="project" value="InterPro"/>
</dbReference>
<dbReference type="KEGG" id="hfl:PUV54_09785"/>
<reference evidence="2" key="1">
    <citation type="submission" date="2023-02" db="EMBL/GenBank/DDBJ databases">
        <title>Genome sequence of Hyphococcus flavus.</title>
        <authorList>
            <person name="Rong J.-C."/>
            <person name="Zhao Q."/>
            <person name="Yi M."/>
            <person name="Wu J.-Y."/>
        </authorList>
    </citation>
    <scope>NUCLEOTIDE SEQUENCE</scope>
    <source>
        <strain evidence="2">MCCC 1K03223</strain>
    </source>
</reference>
<accession>A0AAF0CB87</accession>
<dbReference type="AlphaFoldDB" id="A0AAF0CB87"/>
<evidence type="ECO:0000256" key="1">
    <source>
        <dbReference type="SAM" id="SignalP"/>
    </source>
</evidence>
<dbReference type="GO" id="GO:0022900">
    <property type="term" value="P:electron transport chain"/>
    <property type="evidence" value="ECO:0007669"/>
    <property type="project" value="InterPro"/>
</dbReference>
<dbReference type="PRINTS" id="PR00608">
    <property type="entry name" value="CYTCHROMECII"/>
</dbReference>
<dbReference type="GO" id="GO:0020037">
    <property type="term" value="F:heme binding"/>
    <property type="evidence" value="ECO:0007669"/>
    <property type="project" value="InterPro"/>
</dbReference>
<evidence type="ECO:0000313" key="2">
    <source>
        <dbReference type="EMBL" id="WDI30250.1"/>
    </source>
</evidence>
<dbReference type="InterPro" id="IPR015984">
    <property type="entry name" value="Cyt_c_prime_subgr"/>
</dbReference>